<dbReference type="EMBL" id="HBGN01018856">
    <property type="protein sequence ID" value="CAD9331852.1"/>
    <property type="molecule type" value="Transcribed_RNA"/>
</dbReference>
<organism evidence="2">
    <name type="scientific">Ditylum brightwellii</name>
    <dbReference type="NCBI Taxonomy" id="49249"/>
    <lineage>
        <taxon>Eukaryota</taxon>
        <taxon>Sar</taxon>
        <taxon>Stramenopiles</taxon>
        <taxon>Ochrophyta</taxon>
        <taxon>Bacillariophyta</taxon>
        <taxon>Mediophyceae</taxon>
        <taxon>Lithodesmiophycidae</taxon>
        <taxon>Lithodesmiales</taxon>
        <taxon>Lithodesmiaceae</taxon>
        <taxon>Ditylum</taxon>
    </lineage>
</organism>
<gene>
    <name evidence="2" type="ORF">DBRI1063_LOCUS12009</name>
</gene>
<name>A0A7S2EEE4_9STRA</name>
<dbReference type="AlphaFoldDB" id="A0A7S2EEE4"/>
<sequence length="122" mass="13523">MLQCSFIFFAIISGGIFFKEFNMFTLDQWLGFWCGVCIMFSGLGLLTPKEKKNDDVVAQDVVDLLISSGGLAAINDLNVVRPPSTPAPTPRPSTDLAFQKNTNDEYDMINITPHYINSVRNG</sequence>
<protein>
    <submittedName>
        <fullName evidence="2">Uncharacterized protein</fullName>
    </submittedName>
</protein>
<evidence type="ECO:0000256" key="1">
    <source>
        <dbReference type="SAM" id="Phobius"/>
    </source>
</evidence>
<keyword evidence="1" id="KW-0812">Transmembrane</keyword>
<accession>A0A7S2EEE4</accession>
<proteinExistence type="predicted"/>
<evidence type="ECO:0000313" key="2">
    <source>
        <dbReference type="EMBL" id="CAD9331852.1"/>
    </source>
</evidence>
<feature type="transmembrane region" description="Helical" evidence="1">
    <location>
        <begin position="28"/>
        <end position="46"/>
    </location>
</feature>
<keyword evidence="1" id="KW-0472">Membrane</keyword>
<reference evidence="2" key="1">
    <citation type="submission" date="2021-01" db="EMBL/GenBank/DDBJ databases">
        <authorList>
            <person name="Corre E."/>
            <person name="Pelletier E."/>
            <person name="Niang G."/>
            <person name="Scheremetjew M."/>
            <person name="Finn R."/>
            <person name="Kale V."/>
            <person name="Holt S."/>
            <person name="Cochrane G."/>
            <person name="Meng A."/>
            <person name="Brown T."/>
            <person name="Cohen L."/>
        </authorList>
    </citation>
    <scope>NUCLEOTIDE SEQUENCE</scope>
    <source>
        <strain evidence="2">Pop2</strain>
    </source>
</reference>
<keyword evidence="1" id="KW-1133">Transmembrane helix</keyword>